<dbReference type="InterPro" id="IPR016053">
    <property type="entry name" value="Haem_Oase-like"/>
</dbReference>
<dbReference type="Proteomes" id="UP000325105">
    <property type="component" value="Unassembled WGS sequence"/>
</dbReference>
<dbReference type="SUPFAM" id="SSF48613">
    <property type="entry name" value="Heme oxygenase-like"/>
    <property type="match status" value="1"/>
</dbReference>
<dbReference type="EMBL" id="VNHX01000002">
    <property type="protein sequence ID" value="TYP97672.1"/>
    <property type="molecule type" value="Genomic_DNA"/>
</dbReference>
<sequence length="189" mass="20841">MMLSQYIKENTKEAHQTLEGVVVRQLKSIRSNADYAAVLKNFYAYFRAVERNVAPYISADVLPDYANRRNSSYIKTDIEELGGQVEDLPEPAVPAVNNILEALSALYVLEGSIMGGPYIVQMLNKYGISAGTSFFSGYGEETGKMWTVFTDVLNRYGEDPATHSRAAEVANETFAKFGDVFAQAAITGQ</sequence>
<protein>
    <submittedName>
        <fullName evidence="1">Heme oxygenase</fullName>
    </submittedName>
</protein>
<evidence type="ECO:0000313" key="2">
    <source>
        <dbReference type="Proteomes" id="UP000325105"/>
    </source>
</evidence>
<proteinExistence type="predicted"/>
<dbReference type="Gene3D" id="1.20.910.10">
    <property type="entry name" value="Heme oxygenase-like"/>
    <property type="match status" value="1"/>
</dbReference>
<dbReference type="GO" id="GO:0006788">
    <property type="term" value="P:heme oxidation"/>
    <property type="evidence" value="ECO:0007669"/>
    <property type="project" value="InterPro"/>
</dbReference>
<name>A0A5S5DS34_9SPHI</name>
<dbReference type="CDD" id="cd19166">
    <property type="entry name" value="HemeO-bac"/>
    <property type="match status" value="1"/>
</dbReference>
<dbReference type="RefSeq" id="WP_246154778.1">
    <property type="nucleotide sequence ID" value="NZ_VNHX01000002.1"/>
</dbReference>
<comment type="caution">
    <text evidence="1">The sequence shown here is derived from an EMBL/GenBank/DDBJ whole genome shotgun (WGS) entry which is preliminary data.</text>
</comment>
<reference evidence="1 2" key="1">
    <citation type="submission" date="2019-07" db="EMBL/GenBank/DDBJ databases">
        <title>Genomic Encyclopedia of Archaeal and Bacterial Type Strains, Phase II (KMG-II): from individual species to whole genera.</title>
        <authorList>
            <person name="Goeker M."/>
        </authorList>
    </citation>
    <scope>NUCLEOTIDE SEQUENCE [LARGE SCALE GENOMIC DNA]</scope>
    <source>
        <strain evidence="1 2">DSM 18850</strain>
    </source>
</reference>
<dbReference type="InterPro" id="IPR016084">
    <property type="entry name" value="Haem_Oase-like_multi-hlx"/>
</dbReference>
<keyword evidence="2" id="KW-1185">Reference proteome</keyword>
<dbReference type="AlphaFoldDB" id="A0A5S5DS34"/>
<accession>A0A5S5DS34</accession>
<organism evidence="1 2">
    <name type="scientific">Sphingobacterium allocomposti</name>
    <dbReference type="NCBI Taxonomy" id="415956"/>
    <lineage>
        <taxon>Bacteria</taxon>
        <taxon>Pseudomonadati</taxon>
        <taxon>Bacteroidota</taxon>
        <taxon>Sphingobacteriia</taxon>
        <taxon>Sphingobacteriales</taxon>
        <taxon>Sphingobacteriaceae</taxon>
        <taxon>Sphingobacterium</taxon>
    </lineage>
</organism>
<gene>
    <name evidence="1" type="ORF">BC792_10294</name>
</gene>
<dbReference type="Pfam" id="PF01126">
    <property type="entry name" value="Heme_oxygenase"/>
    <property type="match status" value="1"/>
</dbReference>
<evidence type="ECO:0000313" key="1">
    <source>
        <dbReference type="EMBL" id="TYP97672.1"/>
    </source>
</evidence>
<dbReference type="GO" id="GO:0004392">
    <property type="term" value="F:heme oxygenase (decyclizing) activity"/>
    <property type="evidence" value="ECO:0007669"/>
    <property type="project" value="InterPro"/>
</dbReference>